<feature type="compositionally biased region" description="Low complexity" evidence="7">
    <location>
        <begin position="512"/>
        <end position="525"/>
    </location>
</feature>
<dbReference type="Gene3D" id="1.25.40.10">
    <property type="entry name" value="Tetratricopeptide repeat domain"/>
    <property type="match status" value="1"/>
</dbReference>
<dbReference type="EMBL" id="FCOA02000001">
    <property type="protein sequence ID" value="SAK39020.1"/>
    <property type="molecule type" value="Genomic_DNA"/>
</dbReference>
<evidence type="ECO:0000256" key="3">
    <source>
        <dbReference type="ARBA" id="ARBA00022723"/>
    </source>
</evidence>
<dbReference type="Proteomes" id="UP000054851">
    <property type="component" value="Unassembled WGS sequence"/>
</dbReference>
<dbReference type="InterPro" id="IPR051156">
    <property type="entry name" value="Mito/Outer_Membr_Metalloprot"/>
</dbReference>
<dbReference type="GO" id="GO:0046872">
    <property type="term" value="F:metal ion binding"/>
    <property type="evidence" value="ECO:0007669"/>
    <property type="project" value="UniProtKB-KW"/>
</dbReference>
<evidence type="ECO:0000256" key="7">
    <source>
        <dbReference type="SAM" id="MobiDB-lite"/>
    </source>
</evidence>
<reference evidence="10" key="1">
    <citation type="submission" date="2016-01" db="EMBL/GenBank/DDBJ databases">
        <authorList>
            <person name="Peeters C."/>
        </authorList>
    </citation>
    <scope>NUCLEOTIDE SEQUENCE</scope>
    <source>
        <strain evidence="10">LMG 29322</strain>
    </source>
</reference>
<dbReference type="AlphaFoldDB" id="A0A157Z0F1"/>
<accession>A0A157Z0F1</accession>
<dbReference type="InterPro" id="IPR011990">
    <property type="entry name" value="TPR-like_helical_dom_sf"/>
</dbReference>
<protein>
    <submittedName>
        <fullName evidence="10">Peptidase M48, Ste24p</fullName>
    </submittedName>
</protein>
<dbReference type="GO" id="GO:0051603">
    <property type="term" value="P:proteolysis involved in protein catabolic process"/>
    <property type="evidence" value="ECO:0007669"/>
    <property type="project" value="TreeGrafter"/>
</dbReference>
<feature type="region of interest" description="Disordered" evidence="7">
    <location>
        <begin position="484"/>
        <end position="533"/>
    </location>
</feature>
<sequence length="679" mass="73021">MLPTRPSRVLVSLLCTVLAMPPAALAQSSAPGAGATGTLAAAQLRASQENASGGDLPANVAEGVFGVYGGAESRFANRPGTMSGLRAPLSSVQLPDLGDGSGGALTPQAERRVGEKMMREVRADPDYLDDWLLRDYLDSISSKLSAAAATQYLGGYRPDFDLFAVRDSQINAFSMPGGFIGVNTGLIAATQTESELASVIGHEMGHVLQRHIARMLGTREKSSYAALAGMLAGLLAGLLAHSGDLGMGIAMGGQAFAVDNQLRFSRAAEHEADRVGFQMLAAAGYDPYAMPAFFERLDRSTMADNGVPPYVRTHPLTTDRIADMEGRARRVPYRQPHQSTEYAFVRARARVLQVNYASDYREVASRLKSEIEDQTALNPASNWYGIALAQSLMGNYDAASDALARARKLFEGGEANAAAASAQVQQEERARVAKEKETEKASAPPTAPSAPARKNTEPSLRNLDASMTVTPLNHARATLDLGQTAQPASEAAARPSSDIALPPVHVYGSRMPQPKKAPATPAQPVQAPPRSTPSLDVLAADIARRAGRNDDAIRLADIAQKRWPESHAAIDVHLQALLSAHRFAQAQALARQETRAEPTRPDWWLYLAQASVGLNDPLQQHQAMAEKFALDGAWPSAIRQLKEARDVKNVGFYDLSAISARLRDFETRYKEERDLEKNG</sequence>
<keyword evidence="11" id="KW-1185">Reference proteome</keyword>
<keyword evidence="3" id="KW-0479">Metal-binding</keyword>
<feature type="region of interest" description="Disordered" evidence="7">
    <location>
        <begin position="428"/>
        <end position="457"/>
    </location>
</feature>
<gene>
    <name evidence="10" type="ORF">AWB79_00036</name>
</gene>
<keyword evidence="8" id="KW-0732">Signal</keyword>
<evidence type="ECO:0000313" key="11">
    <source>
        <dbReference type="Proteomes" id="UP000054851"/>
    </source>
</evidence>
<dbReference type="SUPFAM" id="SSF48452">
    <property type="entry name" value="TPR-like"/>
    <property type="match status" value="1"/>
</dbReference>
<keyword evidence="5" id="KW-0862">Zinc</keyword>
<evidence type="ECO:0000259" key="9">
    <source>
        <dbReference type="Pfam" id="PF01435"/>
    </source>
</evidence>
<proteinExistence type="predicted"/>
<feature type="compositionally biased region" description="Low complexity" evidence="7">
    <location>
        <begin position="441"/>
        <end position="452"/>
    </location>
</feature>
<dbReference type="PANTHER" id="PTHR22726">
    <property type="entry name" value="METALLOENDOPEPTIDASE OMA1"/>
    <property type="match status" value="1"/>
</dbReference>
<evidence type="ECO:0000256" key="6">
    <source>
        <dbReference type="ARBA" id="ARBA00023049"/>
    </source>
</evidence>
<evidence type="ECO:0000313" key="10">
    <source>
        <dbReference type="EMBL" id="SAK39020.1"/>
    </source>
</evidence>
<keyword evidence="6" id="KW-0482">Metalloprotease</keyword>
<keyword evidence="4" id="KW-0378">Hydrolase</keyword>
<dbReference type="GO" id="GO:0016020">
    <property type="term" value="C:membrane"/>
    <property type="evidence" value="ECO:0007669"/>
    <property type="project" value="TreeGrafter"/>
</dbReference>
<name>A0A157Z0F1_9BURK</name>
<dbReference type="InterPro" id="IPR001915">
    <property type="entry name" value="Peptidase_M48"/>
</dbReference>
<dbReference type="PANTHER" id="PTHR22726:SF1">
    <property type="entry name" value="METALLOENDOPEPTIDASE OMA1, MITOCHONDRIAL"/>
    <property type="match status" value="1"/>
</dbReference>
<feature type="chain" id="PRO_5007618724" evidence="8">
    <location>
        <begin position="27"/>
        <end position="679"/>
    </location>
</feature>
<keyword evidence="2" id="KW-0645">Protease</keyword>
<evidence type="ECO:0000256" key="5">
    <source>
        <dbReference type="ARBA" id="ARBA00022833"/>
    </source>
</evidence>
<dbReference type="OrthoDB" id="9810445at2"/>
<dbReference type="STRING" id="1777140.AWB79_00036"/>
<dbReference type="Pfam" id="PF01435">
    <property type="entry name" value="Peptidase_M48"/>
    <property type="match status" value="1"/>
</dbReference>
<organism evidence="10 11">
    <name type="scientific">Caballeronia hypogeia</name>
    <dbReference type="NCBI Taxonomy" id="1777140"/>
    <lineage>
        <taxon>Bacteria</taxon>
        <taxon>Pseudomonadati</taxon>
        <taxon>Pseudomonadota</taxon>
        <taxon>Betaproteobacteria</taxon>
        <taxon>Burkholderiales</taxon>
        <taxon>Burkholderiaceae</taxon>
        <taxon>Caballeronia</taxon>
    </lineage>
</organism>
<feature type="signal peptide" evidence="8">
    <location>
        <begin position="1"/>
        <end position="26"/>
    </location>
</feature>
<feature type="compositionally biased region" description="Basic and acidic residues" evidence="7">
    <location>
        <begin position="428"/>
        <end position="440"/>
    </location>
</feature>
<dbReference type="Gene3D" id="3.30.2010.10">
    <property type="entry name" value="Metalloproteases ('zincins'), catalytic domain"/>
    <property type="match status" value="1"/>
</dbReference>
<evidence type="ECO:0000256" key="8">
    <source>
        <dbReference type="SAM" id="SignalP"/>
    </source>
</evidence>
<dbReference type="GO" id="GO:0004222">
    <property type="term" value="F:metalloendopeptidase activity"/>
    <property type="evidence" value="ECO:0007669"/>
    <property type="project" value="InterPro"/>
</dbReference>
<comment type="caution">
    <text evidence="10">The sequence shown here is derived from an EMBL/GenBank/DDBJ whole genome shotgun (WGS) entry which is preliminary data.</text>
</comment>
<dbReference type="RefSeq" id="WP_061165376.1">
    <property type="nucleotide sequence ID" value="NZ_FCOA02000001.1"/>
</dbReference>
<comment type="cofactor">
    <cofactor evidence="1">
        <name>Zn(2+)</name>
        <dbReference type="ChEBI" id="CHEBI:29105"/>
    </cofactor>
</comment>
<feature type="domain" description="Peptidase M48" evidence="9">
    <location>
        <begin position="157"/>
        <end position="327"/>
    </location>
</feature>
<evidence type="ECO:0000256" key="2">
    <source>
        <dbReference type="ARBA" id="ARBA00022670"/>
    </source>
</evidence>
<evidence type="ECO:0000256" key="1">
    <source>
        <dbReference type="ARBA" id="ARBA00001947"/>
    </source>
</evidence>
<evidence type="ECO:0000256" key="4">
    <source>
        <dbReference type="ARBA" id="ARBA00022801"/>
    </source>
</evidence>